<dbReference type="AlphaFoldDB" id="A0A4R6LTP8"/>
<evidence type="ECO:0000256" key="1">
    <source>
        <dbReference type="ARBA" id="ARBA00022649"/>
    </source>
</evidence>
<dbReference type="Proteomes" id="UP000295064">
    <property type="component" value="Unassembled WGS sequence"/>
</dbReference>
<protein>
    <submittedName>
        <fullName evidence="4">Uncharacterized protein</fullName>
    </submittedName>
</protein>
<keyword evidence="1" id="KW-1277">Toxin-antitoxin system</keyword>
<dbReference type="GO" id="GO:0004540">
    <property type="term" value="F:RNA nuclease activity"/>
    <property type="evidence" value="ECO:0007669"/>
    <property type="project" value="InterPro"/>
</dbReference>
<evidence type="ECO:0000313" key="4">
    <source>
        <dbReference type="EMBL" id="TDO92018.1"/>
    </source>
</evidence>
<sequence>MEEIFERRSIRKYTSQKVDNLTIDAVLRNIEIIGEAANKLSEKVYQIKTGYCNCEWTSNLSFAFRS</sequence>
<dbReference type="RefSeq" id="WP_133514757.1">
    <property type="nucleotide sequence ID" value="NZ_SNWX01000008.1"/>
</dbReference>
<dbReference type="EMBL" id="SNWX01000008">
    <property type="protein sequence ID" value="TDO92018.1"/>
    <property type="molecule type" value="Genomic_DNA"/>
</dbReference>
<evidence type="ECO:0000256" key="2">
    <source>
        <dbReference type="ARBA" id="ARBA00022722"/>
    </source>
</evidence>
<evidence type="ECO:0000313" key="5">
    <source>
        <dbReference type="Proteomes" id="UP000295064"/>
    </source>
</evidence>
<dbReference type="Pfam" id="PF01934">
    <property type="entry name" value="HepT-like"/>
    <property type="match status" value="1"/>
</dbReference>
<gene>
    <name evidence="4" type="ORF">DFR79_10844</name>
</gene>
<reference evidence="4 5" key="1">
    <citation type="submission" date="2019-03" db="EMBL/GenBank/DDBJ databases">
        <title>Subsurface microbial communities from deep shales in Ohio and West Virginia, USA.</title>
        <authorList>
            <person name="Wrighton K."/>
        </authorList>
    </citation>
    <scope>NUCLEOTIDE SEQUENCE [LARGE SCALE GENOMIC DNA]</scope>
    <source>
        <strain evidence="4 5">MA284_T2</strain>
    </source>
</reference>
<name>A0A4R6LTP8_9FIRM</name>
<dbReference type="InterPro" id="IPR008201">
    <property type="entry name" value="HepT-like"/>
</dbReference>
<keyword evidence="3" id="KW-0378">Hydrolase</keyword>
<dbReference type="GO" id="GO:0110001">
    <property type="term" value="C:toxin-antitoxin complex"/>
    <property type="evidence" value="ECO:0007669"/>
    <property type="project" value="InterPro"/>
</dbReference>
<comment type="caution">
    <text evidence="4">The sequence shown here is derived from an EMBL/GenBank/DDBJ whole genome shotgun (WGS) entry which is preliminary data.</text>
</comment>
<evidence type="ECO:0000256" key="3">
    <source>
        <dbReference type="ARBA" id="ARBA00022801"/>
    </source>
</evidence>
<organism evidence="4 5">
    <name type="scientific">Halanaerobium saccharolyticum</name>
    <dbReference type="NCBI Taxonomy" id="43595"/>
    <lineage>
        <taxon>Bacteria</taxon>
        <taxon>Bacillati</taxon>
        <taxon>Bacillota</taxon>
        <taxon>Clostridia</taxon>
        <taxon>Halanaerobiales</taxon>
        <taxon>Halanaerobiaceae</taxon>
        <taxon>Halanaerobium</taxon>
    </lineage>
</organism>
<accession>A0A4R6LTP8</accession>
<keyword evidence="2" id="KW-0540">Nuclease</keyword>
<dbReference type="OrthoDB" id="9812105at2"/>
<dbReference type="GO" id="GO:0016787">
    <property type="term" value="F:hydrolase activity"/>
    <property type="evidence" value="ECO:0007669"/>
    <property type="project" value="UniProtKB-KW"/>
</dbReference>
<proteinExistence type="predicted"/>